<dbReference type="AlphaFoldDB" id="X6NNS3"/>
<dbReference type="EMBL" id="ASPP01007163">
    <property type="protein sequence ID" value="ETO27583.1"/>
    <property type="molecule type" value="Genomic_DNA"/>
</dbReference>
<evidence type="ECO:0000313" key="4">
    <source>
        <dbReference type="Proteomes" id="UP000023152"/>
    </source>
</evidence>
<feature type="compositionally biased region" description="Basic and acidic residues" evidence="1">
    <location>
        <begin position="69"/>
        <end position="84"/>
    </location>
</feature>
<evidence type="ECO:0000256" key="2">
    <source>
        <dbReference type="SAM" id="SignalP"/>
    </source>
</evidence>
<dbReference type="InterPro" id="IPR036305">
    <property type="entry name" value="RGS_sf"/>
</dbReference>
<reference evidence="3 4" key="1">
    <citation type="journal article" date="2013" name="Curr. Biol.">
        <title>The Genome of the Foraminiferan Reticulomyxa filosa.</title>
        <authorList>
            <person name="Glockner G."/>
            <person name="Hulsmann N."/>
            <person name="Schleicher M."/>
            <person name="Noegel A.A."/>
            <person name="Eichinger L."/>
            <person name="Gallinger C."/>
            <person name="Pawlowski J."/>
            <person name="Sierra R."/>
            <person name="Euteneuer U."/>
            <person name="Pillet L."/>
            <person name="Moustafa A."/>
            <person name="Platzer M."/>
            <person name="Groth M."/>
            <person name="Szafranski K."/>
            <person name="Schliwa M."/>
        </authorList>
    </citation>
    <scope>NUCLEOTIDE SEQUENCE [LARGE SCALE GENOMIC DNA]</scope>
</reference>
<protein>
    <submittedName>
        <fullName evidence="3">Uncharacterized protein</fullName>
    </submittedName>
</protein>
<organism evidence="3 4">
    <name type="scientific">Reticulomyxa filosa</name>
    <dbReference type="NCBI Taxonomy" id="46433"/>
    <lineage>
        <taxon>Eukaryota</taxon>
        <taxon>Sar</taxon>
        <taxon>Rhizaria</taxon>
        <taxon>Retaria</taxon>
        <taxon>Foraminifera</taxon>
        <taxon>Monothalamids</taxon>
        <taxon>Reticulomyxidae</taxon>
        <taxon>Reticulomyxa</taxon>
    </lineage>
</organism>
<feature type="chain" id="PRO_5004976023" evidence="2">
    <location>
        <begin position="17"/>
        <end position="189"/>
    </location>
</feature>
<feature type="signal peptide" evidence="2">
    <location>
        <begin position="1"/>
        <end position="16"/>
    </location>
</feature>
<evidence type="ECO:0000313" key="3">
    <source>
        <dbReference type="EMBL" id="ETO27583.1"/>
    </source>
</evidence>
<sequence>MLLFLWGLLIIREYCSESLFFLEEVMAWKKILYREILKYDVDDLSAVTRKSTLLSQSIYFRQLTQDQNAETKDKRKEEGDGKADEEIDCSPTTLRKKEEFIDEFGWYLSLPPKQPATNGVTEITKLQSIPTLLHGDDVPSQMLVLNEFRMRGFHLYHLYICENGQHQININGTCRNRIRQYFQLSMPCS</sequence>
<proteinExistence type="predicted"/>
<accession>X6NNS3</accession>
<keyword evidence="2" id="KW-0732">Signal</keyword>
<evidence type="ECO:0000256" key="1">
    <source>
        <dbReference type="SAM" id="MobiDB-lite"/>
    </source>
</evidence>
<feature type="region of interest" description="Disordered" evidence="1">
    <location>
        <begin position="69"/>
        <end position="88"/>
    </location>
</feature>
<name>X6NNS3_RETFI</name>
<keyword evidence="4" id="KW-1185">Reference proteome</keyword>
<gene>
    <name evidence="3" type="ORF">RFI_09547</name>
</gene>
<comment type="caution">
    <text evidence="3">The sequence shown here is derived from an EMBL/GenBank/DDBJ whole genome shotgun (WGS) entry which is preliminary data.</text>
</comment>
<dbReference type="Proteomes" id="UP000023152">
    <property type="component" value="Unassembled WGS sequence"/>
</dbReference>
<dbReference type="SUPFAM" id="SSF48097">
    <property type="entry name" value="Regulator of G-protein signaling, RGS"/>
    <property type="match status" value="1"/>
</dbReference>